<dbReference type="InterPro" id="IPR045057">
    <property type="entry name" value="Gcn5-rel_NAT"/>
</dbReference>
<dbReference type="GO" id="GO:0016747">
    <property type="term" value="F:acyltransferase activity, transferring groups other than amino-acyl groups"/>
    <property type="evidence" value="ECO:0007669"/>
    <property type="project" value="InterPro"/>
</dbReference>
<name>A0A1X3DMT0_9NEIS</name>
<dbReference type="SUPFAM" id="SSF55729">
    <property type="entry name" value="Acyl-CoA N-acyltransferases (Nat)"/>
    <property type="match status" value="1"/>
</dbReference>
<feature type="domain" description="N-acetyltransferase" evidence="1">
    <location>
        <begin position="1"/>
        <end position="85"/>
    </location>
</feature>
<protein>
    <submittedName>
        <fullName evidence="3">GNAT family N-acetyltransferase</fullName>
    </submittedName>
</protein>
<organism evidence="3 4">
    <name type="scientific">Neisseria dumasiana</name>
    <dbReference type="NCBI Taxonomy" id="1931275"/>
    <lineage>
        <taxon>Bacteria</taxon>
        <taxon>Pseudomonadati</taxon>
        <taxon>Pseudomonadota</taxon>
        <taxon>Betaproteobacteria</taxon>
        <taxon>Neisseriales</taxon>
        <taxon>Neisseriaceae</taxon>
        <taxon>Neisseria</taxon>
    </lineage>
</organism>
<dbReference type="Gene3D" id="3.40.630.30">
    <property type="match status" value="1"/>
</dbReference>
<evidence type="ECO:0000259" key="2">
    <source>
        <dbReference type="PROSITE" id="PS51729"/>
    </source>
</evidence>
<dbReference type="PANTHER" id="PTHR31435:SF9">
    <property type="entry name" value="PROTEIN NATD1"/>
    <property type="match status" value="1"/>
</dbReference>
<proteinExistence type="predicted"/>
<dbReference type="InterPro" id="IPR031165">
    <property type="entry name" value="GNAT_YJDJ"/>
</dbReference>
<comment type="caution">
    <text evidence="3">The sequence shown here is derived from an EMBL/GenBank/DDBJ whole genome shotgun (WGS) entry which is preliminary data.</text>
</comment>
<sequence length="85" mass="9314">MSIVTHLPEQNTFILSKDSEEAGHLKNDVSDGLWNITHTVISPAYRGQGLARILVEEAMAEAAKHNIRLTASCDYAASVLATQHR</sequence>
<gene>
    <name evidence="3" type="ORF">BV912_00480</name>
</gene>
<dbReference type="PROSITE" id="PS51729">
    <property type="entry name" value="GNAT_YJDJ"/>
    <property type="match status" value="1"/>
</dbReference>
<dbReference type="STRING" id="1931275.BV914_03480"/>
<dbReference type="Proteomes" id="UP000193303">
    <property type="component" value="Unassembled WGS sequence"/>
</dbReference>
<accession>A0A1X3DMT0</accession>
<dbReference type="AlphaFoldDB" id="A0A1X3DMT0"/>
<dbReference type="PANTHER" id="PTHR31435">
    <property type="entry name" value="PROTEIN NATD1"/>
    <property type="match status" value="1"/>
</dbReference>
<evidence type="ECO:0000313" key="4">
    <source>
        <dbReference type="Proteomes" id="UP000193303"/>
    </source>
</evidence>
<dbReference type="InterPro" id="IPR000182">
    <property type="entry name" value="GNAT_dom"/>
</dbReference>
<dbReference type="OrthoDB" id="9813275at2"/>
<dbReference type="CDD" id="cd04301">
    <property type="entry name" value="NAT_SF"/>
    <property type="match status" value="1"/>
</dbReference>
<dbReference type="InterPro" id="IPR016181">
    <property type="entry name" value="Acyl_CoA_acyltransferase"/>
</dbReference>
<dbReference type="EMBL" id="MTAB01000001">
    <property type="protein sequence ID" value="OSI25385.1"/>
    <property type="molecule type" value="Genomic_DNA"/>
</dbReference>
<dbReference type="RefSeq" id="WP_085357579.1">
    <property type="nucleotide sequence ID" value="NZ_MTAB01000001.1"/>
</dbReference>
<feature type="domain" description="N-acetyltransferase" evidence="2">
    <location>
        <begin position="5"/>
        <end position="85"/>
    </location>
</feature>
<reference evidence="4" key="1">
    <citation type="submission" date="2017-01" db="EMBL/GenBank/DDBJ databases">
        <authorList>
            <person name="Mah S.A."/>
            <person name="Swanson W.J."/>
            <person name="Moy G.W."/>
            <person name="Vacquier V.D."/>
        </authorList>
    </citation>
    <scope>NUCLEOTIDE SEQUENCE [LARGE SCALE GENOMIC DNA]</scope>
    <source>
        <strain evidence="4">124861</strain>
    </source>
</reference>
<dbReference type="Pfam" id="PF14542">
    <property type="entry name" value="Acetyltransf_CG"/>
    <property type="match status" value="1"/>
</dbReference>
<evidence type="ECO:0000313" key="3">
    <source>
        <dbReference type="EMBL" id="OSI25385.1"/>
    </source>
</evidence>
<evidence type="ECO:0000259" key="1">
    <source>
        <dbReference type="PROSITE" id="PS51186"/>
    </source>
</evidence>
<dbReference type="PROSITE" id="PS51186">
    <property type="entry name" value="GNAT"/>
    <property type="match status" value="1"/>
</dbReference>